<sequence length="80" mass="9101">MVEMGKFVHTQTGKYVMSFLLGLGLASLFRTVCKDKMCLAFHAPPLEEIKDKVYKFGDNCYKYRPTPTKCDKSKKIVGFA</sequence>
<protein>
    <submittedName>
        <fullName evidence="1">Uncharacterized protein</fullName>
    </submittedName>
</protein>
<dbReference type="EMBL" id="MN740167">
    <property type="protein sequence ID" value="QHT91633.1"/>
    <property type="molecule type" value="Genomic_DNA"/>
</dbReference>
<dbReference type="AlphaFoldDB" id="A0A6C0IJE1"/>
<name>A0A6C0IJE1_9ZZZZ</name>
<organism evidence="1">
    <name type="scientific">viral metagenome</name>
    <dbReference type="NCBI Taxonomy" id="1070528"/>
    <lineage>
        <taxon>unclassified sequences</taxon>
        <taxon>metagenomes</taxon>
        <taxon>organismal metagenomes</taxon>
    </lineage>
</organism>
<accession>A0A6C0IJE1</accession>
<reference evidence="1" key="1">
    <citation type="journal article" date="2020" name="Nature">
        <title>Giant virus diversity and host interactions through global metagenomics.</title>
        <authorList>
            <person name="Schulz F."/>
            <person name="Roux S."/>
            <person name="Paez-Espino D."/>
            <person name="Jungbluth S."/>
            <person name="Walsh D.A."/>
            <person name="Denef V.J."/>
            <person name="McMahon K.D."/>
            <person name="Konstantinidis K.T."/>
            <person name="Eloe-Fadrosh E.A."/>
            <person name="Kyrpides N.C."/>
            <person name="Woyke T."/>
        </authorList>
    </citation>
    <scope>NUCLEOTIDE SEQUENCE</scope>
    <source>
        <strain evidence="1">GVMAG-M-3300023184-86</strain>
    </source>
</reference>
<evidence type="ECO:0000313" key="1">
    <source>
        <dbReference type="EMBL" id="QHT91633.1"/>
    </source>
</evidence>
<proteinExistence type="predicted"/>